<keyword evidence="2" id="KW-0238">DNA-binding</keyword>
<dbReference type="PANTHER" id="PTHR43537:SF51">
    <property type="entry name" value="HTH-TYPE TRANSCRIPTIONAL REGULATOR LGOR-RELATED"/>
    <property type="match status" value="1"/>
</dbReference>
<organism evidence="5 6">
    <name type="scientific">Enterocloster bolteae (strain ATCC BAA-613 / DSM 15670 / CCUG 46953 / JCM 12243 / WAL 16351)</name>
    <name type="common">Clostridium bolteae</name>
    <dbReference type="NCBI Taxonomy" id="411902"/>
    <lineage>
        <taxon>Bacteria</taxon>
        <taxon>Bacillati</taxon>
        <taxon>Bacillota</taxon>
        <taxon>Clostridia</taxon>
        <taxon>Lachnospirales</taxon>
        <taxon>Lachnospiraceae</taxon>
        <taxon>Enterocloster</taxon>
    </lineage>
</organism>
<gene>
    <name evidence="5" type="ORF">CLOBOL_05068</name>
</gene>
<dbReference type="PROSITE" id="PS50949">
    <property type="entry name" value="HTH_GNTR"/>
    <property type="match status" value="1"/>
</dbReference>
<evidence type="ECO:0000256" key="3">
    <source>
        <dbReference type="ARBA" id="ARBA00023163"/>
    </source>
</evidence>
<dbReference type="InterPro" id="IPR000524">
    <property type="entry name" value="Tscrpt_reg_HTH_GntR"/>
</dbReference>
<dbReference type="InterPro" id="IPR036390">
    <property type="entry name" value="WH_DNA-bd_sf"/>
</dbReference>
<dbReference type="EMBL" id="ABCC02000039">
    <property type="protein sequence ID" value="EDP14526.1"/>
    <property type="molecule type" value="Genomic_DNA"/>
</dbReference>
<dbReference type="GO" id="GO:0003677">
    <property type="term" value="F:DNA binding"/>
    <property type="evidence" value="ECO:0007669"/>
    <property type="project" value="UniProtKB-KW"/>
</dbReference>
<dbReference type="GO" id="GO:0003700">
    <property type="term" value="F:DNA-binding transcription factor activity"/>
    <property type="evidence" value="ECO:0007669"/>
    <property type="project" value="InterPro"/>
</dbReference>
<evidence type="ECO:0000313" key="6">
    <source>
        <dbReference type="Proteomes" id="UP000005396"/>
    </source>
</evidence>
<dbReference type="HOGENOM" id="CLU_017584_5_1_9"/>
<sequence>MIYFPYTSRKERTLENKSDYAYQELKNRIISGQMPPLSDVSEEQLQKELGVSRTPIREAIQKLEKEHFVMIYPRRGTLVSDITLDLIYSIYEVRLLNEPFIARSACRYIVNEWIDHMYTSFSTTFHEKEGEQQRDYYIELDRELHNTLTSHTNNFMLKDTFRVVNDHNHRIRILTSQRNMNYQRSINEHLAILEALRLRDESQLENAVREHILTAKQEAFEYYY</sequence>
<dbReference type="SUPFAM" id="SSF46785">
    <property type="entry name" value="Winged helix' DNA-binding domain"/>
    <property type="match status" value="1"/>
</dbReference>
<dbReference type="PaxDb" id="411902-CLOBOL_05068"/>
<reference evidence="5 6" key="1">
    <citation type="submission" date="2007-08" db="EMBL/GenBank/DDBJ databases">
        <authorList>
            <person name="Fulton L."/>
            <person name="Clifton S."/>
            <person name="Fulton B."/>
            <person name="Xu J."/>
            <person name="Minx P."/>
            <person name="Pepin K.H."/>
            <person name="Johnson M."/>
            <person name="Thiruvilangam P."/>
            <person name="Bhonagiri V."/>
            <person name="Nash W.E."/>
            <person name="Mardis E.R."/>
            <person name="Wilson R.K."/>
        </authorList>
    </citation>
    <scope>NUCLEOTIDE SEQUENCE [LARGE SCALE GENOMIC DNA]</scope>
    <source>
        <strain evidence="6">ATCC BAA-613 / DSM 15670 / CCUG 46953 / JCM 12243 / WAL 16351</strain>
    </source>
</reference>
<dbReference type="SMART" id="SM00345">
    <property type="entry name" value="HTH_GNTR"/>
    <property type="match status" value="1"/>
</dbReference>
<evidence type="ECO:0000259" key="4">
    <source>
        <dbReference type="PROSITE" id="PS50949"/>
    </source>
</evidence>
<feature type="domain" description="HTH gntR-type" evidence="4">
    <location>
        <begin position="15"/>
        <end position="82"/>
    </location>
</feature>
<dbReference type="SMART" id="SM00895">
    <property type="entry name" value="FCD"/>
    <property type="match status" value="1"/>
</dbReference>
<keyword evidence="1" id="KW-0805">Transcription regulation</keyword>
<evidence type="ECO:0000313" key="5">
    <source>
        <dbReference type="EMBL" id="EDP14526.1"/>
    </source>
</evidence>
<name>A8RYA1_ENTBW</name>
<dbReference type="Gene3D" id="1.10.10.10">
    <property type="entry name" value="Winged helix-like DNA-binding domain superfamily/Winged helix DNA-binding domain"/>
    <property type="match status" value="1"/>
</dbReference>
<dbReference type="Pfam" id="PF00392">
    <property type="entry name" value="GntR"/>
    <property type="match status" value="1"/>
</dbReference>
<dbReference type="SUPFAM" id="SSF48008">
    <property type="entry name" value="GntR ligand-binding domain-like"/>
    <property type="match status" value="1"/>
</dbReference>
<dbReference type="Gene3D" id="1.20.120.530">
    <property type="entry name" value="GntR ligand-binding domain-like"/>
    <property type="match status" value="1"/>
</dbReference>
<dbReference type="CDD" id="cd07377">
    <property type="entry name" value="WHTH_GntR"/>
    <property type="match status" value="1"/>
</dbReference>
<dbReference type="PRINTS" id="PR00035">
    <property type="entry name" value="HTHGNTR"/>
</dbReference>
<dbReference type="InterPro" id="IPR011711">
    <property type="entry name" value="GntR_C"/>
</dbReference>
<accession>A8RYA1</accession>
<dbReference type="InterPro" id="IPR008920">
    <property type="entry name" value="TF_FadR/GntR_C"/>
</dbReference>
<reference evidence="5 6" key="2">
    <citation type="submission" date="2007-09" db="EMBL/GenBank/DDBJ databases">
        <title>Draft genome sequence of Clostridium bolteae (ATCC BAA-613).</title>
        <authorList>
            <person name="Sudarsanam P."/>
            <person name="Ley R."/>
            <person name="Guruge J."/>
            <person name="Turnbaugh P.J."/>
            <person name="Mahowald M."/>
            <person name="Liep D."/>
            <person name="Gordon J."/>
        </authorList>
    </citation>
    <scope>NUCLEOTIDE SEQUENCE [LARGE SCALE GENOMIC DNA]</scope>
    <source>
        <strain evidence="6">ATCC BAA-613 / DSM 15670 / CCUG 46953 / JCM 12243 / WAL 16351</strain>
    </source>
</reference>
<dbReference type="AlphaFoldDB" id="A8RYA1"/>
<comment type="caution">
    <text evidence="5">The sequence shown here is derived from an EMBL/GenBank/DDBJ whole genome shotgun (WGS) entry which is preliminary data.</text>
</comment>
<proteinExistence type="predicted"/>
<dbReference type="Pfam" id="PF07729">
    <property type="entry name" value="FCD"/>
    <property type="match status" value="1"/>
</dbReference>
<dbReference type="PANTHER" id="PTHR43537">
    <property type="entry name" value="TRANSCRIPTIONAL REGULATOR, GNTR FAMILY"/>
    <property type="match status" value="1"/>
</dbReference>
<evidence type="ECO:0000256" key="2">
    <source>
        <dbReference type="ARBA" id="ARBA00023125"/>
    </source>
</evidence>
<dbReference type="eggNOG" id="COG1802">
    <property type="taxonomic scope" value="Bacteria"/>
</dbReference>
<dbReference type="InterPro" id="IPR036388">
    <property type="entry name" value="WH-like_DNA-bd_sf"/>
</dbReference>
<keyword evidence="3" id="KW-0804">Transcription</keyword>
<dbReference type="Proteomes" id="UP000005396">
    <property type="component" value="Unassembled WGS sequence"/>
</dbReference>
<protein>
    <recommendedName>
        <fullName evidence="4">HTH gntR-type domain-containing protein</fullName>
    </recommendedName>
</protein>
<evidence type="ECO:0000256" key="1">
    <source>
        <dbReference type="ARBA" id="ARBA00023015"/>
    </source>
</evidence>